<organism evidence="1 2">
    <name type="scientific">Stella humosa</name>
    <dbReference type="NCBI Taxonomy" id="94"/>
    <lineage>
        <taxon>Bacteria</taxon>
        <taxon>Pseudomonadati</taxon>
        <taxon>Pseudomonadota</taxon>
        <taxon>Alphaproteobacteria</taxon>
        <taxon>Rhodospirillales</taxon>
        <taxon>Stellaceae</taxon>
        <taxon>Stella</taxon>
    </lineage>
</organism>
<gene>
    <name evidence="1" type="ORF">EDC65_5335</name>
</gene>
<dbReference type="Proteomes" id="UP000278222">
    <property type="component" value="Unassembled WGS sequence"/>
</dbReference>
<keyword evidence="2" id="KW-1185">Reference proteome</keyword>
<evidence type="ECO:0000313" key="2">
    <source>
        <dbReference type="Proteomes" id="UP000278222"/>
    </source>
</evidence>
<reference evidence="1 2" key="1">
    <citation type="submission" date="2018-11" db="EMBL/GenBank/DDBJ databases">
        <title>Genomic Encyclopedia of Type Strains, Phase IV (KMG-IV): sequencing the most valuable type-strain genomes for metagenomic binning, comparative biology and taxonomic classification.</title>
        <authorList>
            <person name="Goeker M."/>
        </authorList>
    </citation>
    <scope>NUCLEOTIDE SEQUENCE [LARGE SCALE GENOMIC DNA]</scope>
    <source>
        <strain evidence="1 2">DSM 5900</strain>
    </source>
</reference>
<comment type="caution">
    <text evidence="1">The sequence shown here is derived from an EMBL/GenBank/DDBJ whole genome shotgun (WGS) entry which is preliminary data.</text>
</comment>
<sequence length="120" mass="13764">MTVPRKTLQAAFYTTDTGRRPVREWLMELEPEDRKAIGEDIATLEFCWPVGMPKCAPMKGIKGLYEIRSNISSGRIARVFFVLVGSRMVLLHGFVKKTQKTPDKELKLAATRMKEVQRHE</sequence>
<name>A0A3N1KRK4_9PROT</name>
<dbReference type="OrthoDB" id="3233388at2"/>
<dbReference type="Pfam" id="PF05973">
    <property type="entry name" value="Gp49"/>
    <property type="match status" value="1"/>
</dbReference>
<protein>
    <submittedName>
        <fullName evidence="1">Phage-related protein</fullName>
    </submittedName>
</protein>
<dbReference type="InterPro" id="IPR009241">
    <property type="entry name" value="HigB-like"/>
</dbReference>
<evidence type="ECO:0000313" key="1">
    <source>
        <dbReference type="EMBL" id="ROP81000.1"/>
    </source>
</evidence>
<accession>A0A3N1KRK4</accession>
<proteinExistence type="predicted"/>
<dbReference type="AlphaFoldDB" id="A0A3N1KRK4"/>
<dbReference type="EMBL" id="RJKX01000019">
    <property type="protein sequence ID" value="ROP81000.1"/>
    <property type="molecule type" value="Genomic_DNA"/>
</dbReference>